<reference evidence="2" key="1">
    <citation type="submission" date="2018-11" db="EMBL/GenBank/DDBJ databases">
        <authorList>
            <consortium name="Genoscope - CEA"/>
            <person name="William W."/>
        </authorList>
    </citation>
    <scope>NUCLEOTIDE SEQUENCE</scope>
</reference>
<evidence type="ECO:0000313" key="2">
    <source>
        <dbReference type="EMBL" id="VDD07125.1"/>
    </source>
</evidence>
<dbReference type="Pfam" id="PF08268">
    <property type="entry name" value="FBA_3"/>
    <property type="match status" value="1"/>
</dbReference>
<accession>A0A3P6C8Y3</accession>
<organism evidence="2">
    <name type="scientific">Brassica oleracea</name>
    <name type="common">Wild cabbage</name>
    <dbReference type="NCBI Taxonomy" id="3712"/>
    <lineage>
        <taxon>Eukaryota</taxon>
        <taxon>Viridiplantae</taxon>
        <taxon>Streptophyta</taxon>
        <taxon>Embryophyta</taxon>
        <taxon>Tracheophyta</taxon>
        <taxon>Spermatophyta</taxon>
        <taxon>Magnoliopsida</taxon>
        <taxon>eudicotyledons</taxon>
        <taxon>Gunneridae</taxon>
        <taxon>Pentapetalae</taxon>
        <taxon>rosids</taxon>
        <taxon>malvids</taxon>
        <taxon>Brassicales</taxon>
        <taxon>Brassicaceae</taxon>
        <taxon>Brassiceae</taxon>
        <taxon>Brassica</taxon>
    </lineage>
</organism>
<dbReference type="PANTHER" id="PTHR31111">
    <property type="entry name" value="BNAA05G37150D PROTEIN-RELATED"/>
    <property type="match status" value="1"/>
</dbReference>
<sequence>MGHTKLWGRFLMEAGLRSFLGYDPVEKQHKVLSVTILDKCVVEHRILTLGTGNMKWRLIECDITHSSPGGACVCINDFCITLLWLPMLVI</sequence>
<evidence type="ECO:0000259" key="1">
    <source>
        <dbReference type="Pfam" id="PF08268"/>
    </source>
</evidence>
<protein>
    <recommendedName>
        <fullName evidence="1">F-box associated beta-propeller type 3 domain-containing protein</fullName>
    </recommendedName>
</protein>
<proteinExistence type="predicted"/>
<dbReference type="AlphaFoldDB" id="A0A3P6C8Y3"/>
<dbReference type="EMBL" id="LR031873">
    <property type="protein sequence ID" value="VDD07125.1"/>
    <property type="molecule type" value="Genomic_DNA"/>
</dbReference>
<dbReference type="InterPro" id="IPR017451">
    <property type="entry name" value="F-box-assoc_interact_dom"/>
</dbReference>
<dbReference type="NCBIfam" id="TIGR01640">
    <property type="entry name" value="F_box_assoc_1"/>
    <property type="match status" value="1"/>
</dbReference>
<feature type="domain" description="F-box associated beta-propeller type 3" evidence="1">
    <location>
        <begin position="15"/>
        <end position="76"/>
    </location>
</feature>
<dbReference type="PANTHER" id="PTHR31111:SF99">
    <property type="entry name" value="F-BOX PROTEIN DOR"/>
    <property type="match status" value="1"/>
</dbReference>
<dbReference type="InterPro" id="IPR013187">
    <property type="entry name" value="F-box-assoc_dom_typ3"/>
</dbReference>
<name>A0A3P6C8Y3_BRAOL</name>
<gene>
    <name evidence="2" type="ORF">BOLC4T23354H</name>
</gene>